<proteinExistence type="predicted"/>
<name>X1PWF4_9ZZZZ</name>
<feature type="region of interest" description="Disordered" evidence="1">
    <location>
        <begin position="1"/>
        <end position="29"/>
    </location>
</feature>
<reference evidence="2" key="1">
    <citation type="journal article" date="2014" name="Front. Microbiol.">
        <title>High frequency of phylogenetically diverse reductive dehalogenase-homologous genes in deep subseafloor sedimentary metagenomes.</title>
        <authorList>
            <person name="Kawai M."/>
            <person name="Futagami T."/>
            <person name="Toyoda A."/>
            <person name="Takaki Y."/>
            <person name="Nishi S."/>
            <person name="Hori S."/>
            <person name="Arai W."/>
            <person name="Tsubouchi T."/>
            <person name="Morono Y."/>
            <person name="Uchiyama I."/>
            <person name="Ito T."/>
            <person name="Fujiyama A."/>
            <person name="Inagaki F."/>
            <person name="Takami H."/>
        </authorList>
    </citation>
    <scope>NUCLEOTIDE SEQUENCE</scope>
    <source>
        <strain evidence="2">Expedition CK06-06</strain>
    </source>
</reference>
<dbReference type="EMBL" id="BARW01000177">
    <property type="protein sequence ID" value="GAI60602.1"/>
    <property type="molecule type" value="Genomic_DNA"/>
</dbReference>
<feature type="compositionally biased region" description="Basic and acidic residues" evidence="1">
    <location>
        <begin position="8"/>
        <end position="29"/>
    </location>
</feature>
<dbReference type="AlphaFoldDB" id="X1PWF4"/>
<evidence type="ECO:0000313" key="2">
    <source>
        <dbReference type="EMBL" id="GAI60602.1"/>
    </source>
</evidence>
<protein>
    <submittedName>
        <fullName evidence="2">Uncharacterized protein</fullName>
    </submittedName>
</protein>
<gene>
    <name evidence="2" type="ORF">S12H4_01023</name>
</gene>
<evidence type="ECO:0000256" key="1">
    <source>
        <dbReference type="SAM" id="MobiDB-lite"/>
    </source>
</evidence>
<sequence length="90" mass="10674">MPRKRSERKRETPQEQWERKLTEKTTPTERELDTYEEVVEFYTAYLCGSLDTLAAFTYTFYAADARKVIKETVESIMKDAWALDRQGRQA</sequence>
<accession>X1PWF4</accession>
<comment type="caution">
    <text evidence="2">The sequence shown here is derived from an EMBL/GenBank/DDBJ whole genome shotgun (WGS) entry which is preliminary data.</text>
</comment>
<organism evidence="2">
    <name type="scientific">marine sediment metagenome</name>
    <dbReference type="NCBI Taxonomy" id="412755"/>
    <lineage>
        <taxon>unclassified sequences</taxon>
        <taxon>metagenomes</taxon>
        <taxon>ecological metagenomes</taxon>
    </lineage>
</organism>